<dbReference type="EMBL" id="JX238501">
    <property type="protein sequence ID" value="AGB62647.1"/>
    <property type="molecule type" value="Genomic_DNA"/>
</dbReference>
<reference evidence="1" key="1">
    <citation type="submission" date="2013-11" db="EMBL/GenBank/DDBJ databases">
        <title>Discovery of phiAGATE novel phage infecting Bacillus pumilus leads to new insights in phylogeny of subfamily Spounavirinae.</title>
        <authorList>
            <person name="Barylski J."/>
            <person name="Nowicki G."/>
            <person name="Gozdzicka-Jozefiak A."/>
        </authorList>
    </citation>
    <scope>NUCLEOTIDE SEQUENCE [LARGE SCALE GENOMIC DNA]</scope>
</reference>
<evidence type="ECO:0000313" key="1">
    <source>
        <dbReference type="EMBL" id="AGB62647.1"/>
    </source>
</evidence>
<organism evidence="1 2">
    <name type="scientific">Bacillus phage phiAGATE</name>
    <dbReference type="NCBI Taxonomy" id="1204533"/>
    <lineage>
        <taxon>Viruses</taxon>
        <taxon>Duplodnaviria</taxon>
        <taxon>Heunggongvirae</taxon>
        <taxon>Uroviricota</taxon>
        <taxon>Caudoviricetes</taxon>
        <taxon>Herelleviridae</taxon>
        <taxon>Bastillevirinae</taxon>
        <taxon>Agatevirus</taxon>
        <taxon>Agatevirus agate</taxon>
    </lineage>
</organism>
<name>L0LAB2_9CAUD</name>
<dbReference type="OrthoDB" id="25346at10239"/>
<dbReference type="RefSeq" id="YP_007349240.1">
    <property type="nucleotide sequence ID" value="NC_020081.2"/>
</dbReference>
<accession>L0LAB2</accession>
<proteinExistence type="predicted"/>
<dbReference type="Proteomes" id="UP000010364">
    <property type="component" value="Segment"/>
</dbReference>
<protein>
    <submittedName>
        <fullName evidence="1">Uncharacterized protein</fullName>
    </submittedName>
</protein>
<dbReference type="KEGG" id="vg:14516000"/>
<evidence type="ECO:0000313" key="2">
    <source>
        <dbReference type="Proteomes" id="UP000010364"/>
    </source>
</evidence>
<sequence length="91" mass="10585">MADRVKLAENLKETEEDIKIIEDNLVAIRSYYFKGGRLSLEIETTDFVHAGSEDYICFNTELMVAYLEKEKERLQEKSSDIIKEMSNKTSE</sequence>
<dbReference type="GeneID" id="14516000"/>
<keyword evidence="2" id="KW-1185">Reference proteome</keyword>